<protein>
    <submittedName>
        <fullName evidence="1">Uncharacterized protein</fullName>
    </submittedName>
</protein>
<dbReference type="Proteomes" id="UP000011708">
    <property type="component" value="Chromosome"/>
</dbReference>
<dbReference type="HOGENOM" id="CLU_2319255_0_0_12"/>
<dbReference type="EMBL" id="AGDW01000022">
    <property type="protein sequence ID" value="EMB29347.1"/>
    <property type="molecule type" value="Genomic_DNA"/>
</dbReference>
<reference evidence="1" key="1">
    <citation type="submission" date="2012-01" db="EMBL/GenBank/DDBJ databases">
        <title>The Genome Sequence of Treponema denticola H1-T.</title>
        <authorList>
            <consortium name="The Broad Institute Genome Sequencing Platform"/>
            <person name="Earl A."/>
            <person name="Ward D."/>
            <person name="Feldgarden M."/>
            <person name="Gevers D."/>
            <person name="Blanton J.M."/>
            <person name="Fenno C.J."/>
            <person name="Baranova O.V."/>
            <person name="Mathney J."/>
            <person name="Dewhirst F.E."/>
            <person name="Izard J."/>
            <person name="Young S.K."/>
            <person name="Zeng Q."/>
            <person name="Gargeya S."/>
            <person name="Fitzgerald M."/>
            <person name="Haas B."/>
            <person name="Abouelleil A."/>
            <person name="Alvarado L."/>
            <person name="Arachchi H.M."/>
            <person name="Berlin A."/>
            <person name="Chapman S.B."/>
            <person name="Gearin G."/>
            <person name="Goldberg J."/>
            <person name="Griggs A."/>
            <person name="Gujja S."/>
            <person name="Hansen M."/>
            <person name="Heiman D."/>
            <person name="Howarth C."/>
            <person name="Larimer J."/>
            <person name="Lui A."/>
            <person name="MacDonald P.J.P."/>
            <person name="McCowen C."/>
            <person name="Montmayeur A."/>
            <person name="Murphy C."/>
            <person name="Neiman D."/>
            <person name="Pearson M."/>
            <person name="Priest M."/>
            <person name="Roberts A."/>
            <person name="Saif S."/>
            <person name="Shea T."/>
            <person name="Sisk P."/>
            <person name="Stolte C."/>
            <person name="Sykes S."/>
            <person name="Wortman J."/>
            <person name="Nusbaum C."/>
            <person name="Birren B."/>
        </authorList>
    </citation>
    <scope>NUCLEOTIDE SEQUENCE [LARGE SCALE GENOMIC DNA]</scope>
    <source>
        <strain evidence="1">H1-T</strain>
    </source>
</reference>
<comment type="caution">
    <text evidence="1">The sequence shown here is derived from an EMBL/GenBank/DDBJ whole genome shotgun (WGS) entry which is preliminary data.</text>
</comment>
<dbReference type="AlphaFoldDB" id="M2BWB5"/>
<gene>
    <name evidence="1" type="ORF">HMPREF9725_02217</name>
</gene>
<sequence>MSDIIRDYYLFKKWEKSWERDPVRKSLKALALWASDYDPQRFSAKVKNGCIQYNRQHYSNETLRMFENRTVVAAPNRGKKSLLVCKKKSKEFICFANVL</sequence>
<evidence type="ECO:0000313" key="1">
    <source>
        <dbReference type="EMBL" id="EMB29347.1"/>
    </source>
</evidence>
<accession>M2BWB5</accession>
<dbReference type="RefSeq" id="WP_002689516.1">
    <property type="nucleotide sequence ID" value="NZ_CM001794.1"/>
</dbReference>
<name>M2BWB5_TREDN</name>
<organism evidence="1">
    <name type="scientific">Treponema denticola H1-T</name>
    <dbReference type="NCBI Taxonomy" id="999431"/>
    <lineage>
        <taxon>Bacteria</taxon>
        <taxon>Pseudomonadati</taxon>
        <taxon>Spirochaetota</taxon>
        <taxon>Spirochaetia</taxon>
        <taxon>Spirochaetales</taxon>
        <taxon>Treponemataceae</taxon>
        <taxon>Treponema</taxon>
    </lineage>
</organism>
<proteinExistence type="predicted"/>